<keyword evidence="2" id="KW-1185">Reference proteome</keyword>
<dbReference type="Gene3D" id="1.25.40.20">
    <property type="entry name" value="Ankyrin repeat-containing domain"/>
    <property type="match status" value="1"/>
</dbReference>
<proteinExistence type="predicted"/>
<gene>
    <name evidence="1" type="ORF">BASA50_010928</name>
</gene>
<organism evidence="1 2">
    <name type="scientific">Batrachochytrium salamandrivorans</name>
    <dbReference type="NCBI Taxonomy" id="1357716"/>
    <lineage>
        <taxon>Eukaryota</taxon>
        <taxon>Fungi</taxon>
        <taxon>Fungi incertae sedis</taxon>
        <taxon>Chytridiomycota</taxon>
        <taxon>Chytridiomycota incertae sedis</taxon>
        <taxon>Chytridiomycetes</taxon>
        <taxon>Rhizophydiales</taxon>
        <taxon>Rhizophydiales incertae sedis</taxon>
        <taxon>Batrachochytrium</taxon>
    </lineage>
</organism>
<accession>A0ABQ8EX71</accession>
<name>A0ABQ8EX71_9FUNG</name>
<reference evidence="1 2" key="1">
    <citation type="submission" date="2021-02" db="EMBL/GenBank/DDBJ databases">
        <title>Variation within the Batrachochytrium salamandrivorans European outbreak.</title>
        <authorList>
            <person name="Kelly M."/>
            <person name="Pasmans F."/>
            <person name="Shea T.P."/>
            <person name="Munoz J.F."/>
            <person name="Carranza S."/>
            <person name="Cuomo C.A."/>
            <person name="Martel A."/>
        </authorList>
    </citation>
    <scope>NUCLEOTIDE SEQUENCE [LARGE SCALE GENOMIC DNA]</scope>
    <source>
        <strain evidence="1 2">AMFP18/2</strain>
    </source>
</reference>
<dbReference type="PANTHER" id="PTHR46586:SF3">
    <property type="entry name" value="ANKYRIN REPEAT-CONTAINING PROTEIN"/>
    <property type="match status" value="1"/>
</dbReference>
<comment type="caution">
    <text evidence="1">The sequence shown here is derived from an EMBL/GenBank/DDBJ whole genome shotgun (WGS) entry which is preliminary data.</text>
</comment>
<dbReference type="SUPFAM" id="SSF48403">
    <property type="entry name" value="Ankyrin repeat"/>
    <property type="match status" value="1"/>
</dbReference>
<dbReference type="InterPro" id="IPR036770">
    <property type="entry name" value="Ankyrin_rpt-contain_sf"/>
</dbReference>
<dbReference type="InterPro" id="IPR052050">
    <property type="entry name" value="SecEffector_AnkRepeat"/>
</dbReference>
<protein>
    <submittedName>
        <fullName evidence="1">Uncharacterized protein</fullName>
    </submittedName>
</protein>
<dbReference type="PANTHER" id="PTHR46586">
    <property type="entry name" value="ANKYRIN REPEAT-CONTAINING PROTEIN"/>
    <property type="match status" value="1"/>
</dbReference>
<evidence type="ECO:0000313" key="1">
    <source>
        <dbReference type="EMBL" id="KAH6588065.1"/>
    </source>
</evidence>
<dbReference type="InterPro" id="IPR002110">
    <property type="entry name" value="Ankyrin_rpt"/>
</dbReference>
<evidence type="ECO:0000313" key="2">
    <source>
        <dbReference type="Proteomes" id="UP001648503"/>
    </source>
</evidence>
<dbReference type="Pfam" id="PF00023">
    <property type="entry name" value="Ank"/>
    <property type="match status" value="1"/>
</dbReference>
<dbReference type="EMBL" id="JAFCIX010000545">
    <property type="protein sequence ID" value="KAH6588065.1"/>
    <property type="molecule type" value="Genomic_DNA"/>
</dbReference>
<dbReference type="Proteomes" id="UP001648503">
    <property type="component" value="Unassembled WGS sequence"/>
</dbReference>
<sequence length="464" mass="51200">MIRMAPASTSLDQRQSFVQDACNGPLLLERINSLPWFIHQRVYQYAGYLTQYLHNKLVRPIGEVTLRLVLADCFEQNRIAMAQLLCHQYTDHWFTWEGLFVHTQPMRTIALAFNEYRSGMQTAFSISSSPDTALHPLINLVQNLTAETRPIANHLLDYVLGYQEPTHSAKYRQALLDCASGLGRLSTVKTLIPKAKSLGKACHMAATNGHTEVVELLLSKGVGATRCRAFQGAVSGGQTALVEFLHRSHPHLEPTSLAITDAIWRGYTATIWHLLQPHLSLLHCAGFKNLFEIAATYGHTDLMDFAYQNNIGSIDSGMAVTLLAENGHFEGIVRMKGGVHLLDRWVLASAAKKGQIDFVHKVLECWSHVRPTVDHSCTAALISAVESKQCAVVMVLVSVGMGLREGDLSKALVSAAADGDFALTSYLARVVGRGRAWNDALAAAKHGRRTHIVKLFQELSKEIS</sequence>